<dbReference type="Gene3D" id="2.160.10.10">
    <property type="entry name" value="Hexapeptide repeat proteins"/>
    <property type="match status" value="1"/>
</dbReference>
<proteinExistence type="predicted"/>
<dbReference type="InterPro" id="IPR050179">
    <property type="entry name" value="Trans_hexapeptide_repeat"/>
</dbReference>
<dbReference type="InterPro" id="IPR018357">
    <property type="entry name" value="Hexapep_transf_CS"/>
</dbReference>
<name>X1CLH8_9ZZZZ</name>
<comment type="caution">
    <text evidence="2">The sequence shown here is derived from an EMBL/GenBank/DDBJ whole genome shotgun (WGS) entry which is preliminary data.</text>
</comment>
<evidence type="ECO:0000313" key="2">
    <source>
        <dbReference type="EMBL" id="GAH09266.1"/>
    </source>
</evidence>
<dbReference type="PANTHER" id="PTHR43300">
    <property type="entry name" value="ACETYLTRANSFERASE"/>
    <property type="match status" value="1"/>
</dbReference>
<dbReference type="InterPro" id="IPR001451">
    <property type="entry name" value="Hexapep"/>
</dbReference>
<gene>
    <name evidence="2" type="ORF">S01H4_51975</name>
</gene>
<dbReference type="SUPFAM" id="SSF51161">
    <property type="entry name" value="Trimeric LpxA-like enzymes"/>
    <property type="match status" value="1"/>
</dbReference>
<sequence length="127" mass="14198">LIFCWFTPASFLRVFFHRLRGVKIGKRVEIGYFVIIDHVYPEHVIIKDRVTISAGVKILAHDDAYGKERKPQRVLIREGAFIGVNTVIMPGISIGKRAIIGAQSLVNKNIKPKTVNGGVPAKHLKDI</sequence>
<dbReference type="PROSITE" id="PS00101">
    <property type="entry name" value="HEXAPEP_TRANSFERASES"/>
    <property type="match status" value="1"/>
</dbReference>
<organism evidence="2">
    <name type="scientific">marine sediment metagenome</name>
    <dbReference type="NCBI Taxonomy" id="412755"/>
    <lineage>
        <taxon>unclassified sequences</taxon>
        <taxon>metagenomes</taxon>
        <taxon>ecological metagenomes</taxon>
    </lineage>
</organism>
<dbReference type="InterPro" id="IPR011004">
    <property type="entry name" value="Trimer_LpxA-like_sf"/>
</dbReference>
<reference evidence="2" key="1">
    <citation type="journal article" date="2014" name="Front. Microbiol.">
        <title>High frequency of phylogenetically diverse reductive dehalogenase-homologous genes in deep subseafloor sedimentary metagenomes.</title>
        <authorList>
            <person name="Kawai M."/>
            <person name="Futagami T."/>
            <person name="Toyoda A."/>
            <person name="Takaki Y."/>
            <person name="Nishi S."/>
            <person name="Hori S."/>
            <person name="Arai W."/>
            <person name="Tsubouchi T."/>
            <person name="Morono Y."/>
            <person name="Uchiyama I."/>
            <person name="Ito T."/>
            <person name="Fujiyama A."/>
            <person name="Inagaki F."/>
            <person name="Takami H."/>
        </authorList>
    </citation>
    <scope>NUCLEOTIDE SEQUENCE</scope>
    <source>
        <strain evidence="2">Expedition CK06-06</strain>
    </source>
</reference>
<dbReference type="PANTHER" id="PTHR43300:SF11">
    <property type="entry name" value="ACETYLTRANSFERASE RV3034C-RELATED"/>
    <property type="match status" value="1"/>
</dbReference>
<evidence type="ECO:0000256" key="1">
    <source>
        <dbReference type="ARBA" id="ARBA00022679"/>
    </source>
</evidence>
<dbReference type="GO" id="GO:0016740">
    <property type="term" value="F:transferase activity"/>
    <property type="evidence" value="ECO:0007669"/>
    <property type="project" value="UniProtKB-KW"/>
</dbReference>
<accession>X1CLH8</accession>
<dbReference type="Pfam" id="PF00132">
    <property type="entry name" value="Hexapep"/>
    <property type="match status" value="1"/>
</dbReference>
<dbReference type="EMBL" id="BART01029653">
    <property type="protein sequence ID" value="GAH09266.1"/>
    <property type="molecule type" value="Genomic_DNA"/>
</dbReference>
<protein>
    <recommendedName>
        <fullName evidence="3">Acyltransferase</fullName>
    </recommendedName>
</protein>
<dbReference type="AlphaFoldDB" id="X1CLH8"/>
<dbReference type="CDD" id="cd04647">
    <property type="entry name" value="LbH_MAT_like"/>
    <property type="match status" value="1"/>
</dbReference>
<evidence type="ECO:0008006" key="3">
    <source>
        <dbReference type="Google" id="ProtNLM"/>
    </source>
</evidence>
<keyword evidence="1" id="KW-0808">Transferase</keyword>
<feature type="non-terminal residue" evidence="2">
    <location>
        <position position="1"/>
    </location>
</feature>